<organism evidence="1 2">
    <name type="scientific">Sinorhizobium americanum</name>
    <dbReference type="NCBI Taxonomy" id="194963"/>
    <lineage>
        <taxon>Bacteria</taxon>
        <taxon>Pseudomonadati</taxon>
        <taxon>Pseudomonadota</taxon>
        <taxon>Alphaproteobacteria</taxon>
        <taxon>Hyphomicrobiales</taxon>
        <taxon>Rhizobiaceae</taxon>
        <taxon>Sinorhizobium/Ensifer group</taxon>
        <taxon>Sinorhizobium</taxon>
    </lineage>
</organism>
<dbReference type="Proteomes" id="UP000182306">
    <property type="component" value="Plasmid B"/>
</dbReference>
<dbReference type="AlphaFoldDB" id="A0A1L3LTV7"/>
<proteinExistence type="predicted"/>
<evidence type="ECO:0000313" key="1">
    <source>
        <dbReference type="EMBL" id="APG93500.1"/>
    </source>
</evidence>
<geneLocation type="plasmid" evidence="1 2">
    <name>B</name>
</geneLocation>
<keyword evidence="2" id="KW-1185">Reference proteome</keyword>
<gene>
    <name evidence="1" type="ORF">SAMCFNEI73_pB0303</name>
</gene>
<protein>
    <submittedName>
        <fullName evidence="1">Uncharacterized protein</fullName>
    </submittedName>
</protein>
<sequence length="44" mass="4771">MCRALNQEAMDGTGTDRLARHGRHCRVGIASTAKVESSRTSARL</sequence>
<accession>A0A1L3LTV7</accession>
<dbReference type="KEGG" id="same:SAMCFNEI73_pB0303"/>
<keyword evidence="1" id="KW-0614">Plasmid</keyword>
<dbReference type="EMBL" id="CP013109">
    <property type="protein sequence ID" value="APG93500.1"/>
    <property type="molecule type" value="Genomic_DNA"/>
</dbReference>
<name>A0A1L3LTV7_9HYPH</name>
<evidence type="ECO:0000313" key="2">
    <source>
        <dbReference type="Proteomes" id="UP000182306"/>
    </source>
</evidence>
<reference evidence="1 2" key="1">
    <citation type="submission" date="2015-10" db="EMBL/GenBank/DDBJ databases">
        <title>Genomic differences between typical nodule nitrogen-fixing rhizobial strains and those coming from bean seeds.</title>
        <authorList>
            <person name="Peralta H."/>
            <person name="Aguilar-Vera A."/>
            <person name="Diaz R."/>
            <person name="Mora Y."/>
            <person name="Martinez-Batallar G."/>
            <person name="Salazar E."/>
            <person name="Vargas-Lagunas C."/>
            <person name="Encarnacion S."/>
            <person name="Girard L."/>
            <person name="Mora J."/>
        </authorList>
    </citation>
    <scope>NUCLEOTIDE SEQUENCE [LARGE SCALE GENOMIC DNA]</scope>
    <source>
        <strain evidence="1 2">CFNEI 73</strain>
        <plasmid evidence="1 2">B</plasmid>
    </source>
</reference>